<reference evidence="2 3" key="1">
    <citation type="submission" date="2023-10" db="EMBL/GenBank/DDBJ databases">
        <title>Noviherbaspirillum sp. CPCC 100848 genome assembly.</title>
        <authorList>
            <person name="Li X.Y."/>
            <person name="Fang X.M."/>
        </authorList>
    </citation>
    <scope>NUCLEOTIDE SEQUENCE [LARGE SCALE GENOMIC DNA]</scope>
    <source>
        <strain evidence="2 3">CPCC 100848</strain>
    </source>
</reference>
<keyword evidence="3" id="KW-1185">Reference proteome</keyword>
<organism evidence="2 3">
    <name type="scientific">Noviherbaspirillum album</name>
    <dbReference type="NCBI Taxonomy" id="3080276"/>
    <lineage>
        <taxon>Bacteria</taxon>
        <taxon>Pseudomonadati</taxon>
        <taxon>Pseudomonadota</taxon>
        <taxon>Betaproteobacteria</taxon>
        <taxon>Burkholderiales</taxon>
        <taxon>Oxalobacteraceae</taxon>
        <taxon>Noviherbaspirillum</taxon>
    </lineage>
</organism>
<evidence type="ECO:0000256" key="1">
    <source>
        <dbReference type="SAM" id="MobiDB-lite"/>
    </source>
</evidence>
<name>A0ABU6JK78_9BURK</name>
<evidence type="ECO:0000313" key="3">
    <source>
        <dbReference type="Proteomes" id="UP001352263"/>
    </source>
</evidence>
<gene>
    <name evidence="2" type="ORF">RY831_31985</name>
</gene>
<protein>
    <submittedName>
        <fullName evidence="2">Uncharacterized protein</fullName>
    </submittedName>
</protein>
<proteinExistence type="predicted"/>
<evidence type="ECO:0000313" key="2">
    <source>
        <dbReference type="EMBL" id="MEC4723745.1"/>
    </source>
</evidence>
<sequence length="86" mass="9960">MQKSISRSFPEKNLPGNDLPPQLHNLFESVRPDSGPNEITREDVSRCINIWAKMYRLSDEESQASDLCMPPRSWIGRSPDKLKRFD</sequence>
<comment type="caution">
    <text evidence="2">The sequence shown here is derived from an EMBL/GenBank/DDBJ whole genome shotgun (WGS) entry which is preliminary data.</text>
</comment>
<dbReference type="RefSeq" id="WP_326510347.1">
    <property type="nucleotide sequence ID" value="NZ_JAWIIV010000073.1"/>
</dbReference>
<feature type="region of interest" description="Disordered" evidence="1">
    <location>
        <begin position="1"/>
        <end position="39"/>
    </location>
</feature>
<dbReference type="Proteomes" id="UP001352263">
    <property type="component" value="Unassembled WGS sequence"/>
</dbReference>
<dbReference type="EMBL" id="JAWIIV010000073">
    <property type="protein sequence ID" value="MEC4723745.1"/>
    <property type="molecule type" value="Genomic_DNA"/>
</dbReference>
<accession>A0ABU6JK78</accession>